<sequence>MCSASNDAKEGWWCGSGGGGGGVGGGGGGGGDGGGGGCSGGGSVPQPLPQNAPHSICFIRPIMTKDLDYPSDLFDQLRLTQLDEE</sequence>
<dbReference type="Proteomes" id="UP001607302">
    <property type="component" value="Unassembled WGS sequence"/>
</dbReference>
<dbReference type="EMBL" id="JAUDFV010000155">
    <property type="protein sequence ID" value="KAL2715321.1"/>
    <property type="molecule type" value="Genomic_DNA"/>
</dbReference>
<dbReference type="AlphaFoldDB" id="A0ABD2A3W6"/>
<protein>
    <submittedName>
        <fullName evidence="2">Uncharacterized protein</fullName>
    </submittedName>
</protein>
<organism evidence="2 3">
    <name type="scientific">Vespula squamosa</name>
    <name type="common">Southern yellow jacket</name>
    <name type="synonym">Wasp</name>
    <dbReference type="NCBI Taxonomy" id="30214"/>
    <lineage>
        <taxon>Eukaryota</taxon>
        <taxon>Metazoa</taxon>
        <taxon>Ecdysozoa</taxon>
        <taxon>Arthropoda</taxon>
        <taxon>Hexapoda</taxon>
        <taxon>Insecta</taxon>
        <taxon>Pterygota</taxon>
        <taxon>Neoptera</taxon>
        <taxon>Endopterygota</taxon>
        <taxon>Hymenoptera</taxon>
        <taxon>Apocrita</taxon>
        <taxon>Aculeata</taxon>
        <taxon>Vespoidea</taxon>
        <taxon>Vespidae</taxon>
        <taxon>Vespinae</taxon>
        <taxon>Vespula</taxon>
    </lineage>
</organism>
<proteinExistence type="predicted"/>
<gene>
    <name evidence="2" type="ORF">V1478_015019</name>
</gene>
<name>A0ABD2A3W6_VESSQ</name>
<evidence type="ECO:0000313" key="2">
    <source>
        <dbReference type="EMBL" id="KAL2715321.1"/>
    </source>
</evidence>
<feature type="region of interest" description="Disordered" evidence="1">
    <location>
        <begin position="1"/>
        <end position="51"/>
    </location>
</feature>
<evidence type="ECO:0000313" key="3">
    <source>
        <dbReference type="Proteomes" id="UP001607302"/>
    </source>
</evidence>
<feature type="compositionally biased region" description="Gly residues" evidence="1">
    <location>
        <begin position="14"/>
        <end position="43"/>
    </location>
</feature>
<accession>A0ABD2A3W6</accession>
<keyword evidence="3" id="KW-1185">Reference proteome</keyword>
<evidence type="ECO:0000256" key="1">
    <source>
        <dbReference type="SAM" id="MobiDB-lite"/>
    </source>
</evidence>
<comment type="caution">
    <text evidence="2">The sequence shown here is derived from an EMBL/GenBank/DDBJ whole genome shotgun (WGS) entry which is preliminary data.</text>
</comment>
<reference evidence="2 3" key="1">
    <citation type="journal article" date="2024" name="Ann. Entomol. Soc. Am.">
        <title>Genomic analyses of the southern and eastern yellowjacket wasps (Hymenoptera: Vespidae) reveal evolutionary signatures of social life.</title>
        <authorList>
            <person name="Catto M.A."/>
            <person name="Caine P.B."/>
            <person name="Orr S.E."/>
            <person name="Hunt B.G."/>
            <person name="Goodisman M.A.D."/>
        </authorList>
    </citation>
    <scope>NUCLEOTIDE SEQUENCE [LARGE SCALE GENOMIC DNA]</scope>
    <source>
        <strain evidence="2">233</strain>
        <tissue evidence="2">Head and thorax</tissue>
    </source>
</reference>